<evidence type="ECO:0000313" key="2">
    <source>
        <dbReference type="EMBL" id="KEF57150.1"/>
    </source>
</evidence>
<keyword evidence="3" id="KW-1185">Reference proteome</keyword>
<dbReference type="CDD" id="cd03443">
    <property type="entry name" value="PaaI_thioesterase"/>
    <property type="match status" value="1"/>
</dbReference>
<dbReference type="PANTHER" id="PTHR47260">
    <property type="entry name" value="UPF0644 PROTEIN PB2B4.06"/>
    <property type="match status" value="1"/>
</dbReference>
<dbReference type="AlphaFoldDB" id="A0A072PNQ4"/>
<dbReference type="InterPro" id="IPR052061">
    <property type="entry name" value="PTE-AB_protein"/>
</dbReference>
<dbReference type="SUPFAM" id="SSF54637">
    <property type="entry name" value="Thioesterase/thiol ester dehydrase-isomerase"/>
    <property type="match status" value="1"/>
</dbReference>
<dbReference type="VEuPathDB" id="FungiDB:A1O9_07340"/>
<dbReference type="InterPro" id="IPR006683">
    <property type="entry name" value="Thioestr_dom"/>
</dbReference>
<dbReference type="PANTHER" id="PTHR47260:SF6">
    <property type="entry name" value="THIOESTERASE DOMAIN-CONTAINING PROTEIN"/>
    <property type="match status" value="1"/>
</dbReference>
<dbReference type="Pfam" id="PF03061">
    <property type="entry name" value="4HBT"/>
    <property type="match status" value="1"/>
</dbReference>
<dbReference type="InterPro" id="IPR029069">
    <property type="entry name" value="HotDog_dom_sf"/>
</dbReference>
<organism evidence="2 3">
    <name type="scientific">Exophiala aquamarina CBS 119918</name>
    <dbReference type="NCBI Taxonomy" id="1182545"/>
    <lineage>
        <taxon>Eukaryota</taxon>
        <taxon>Fungi</taxon>
        <taxon>Dikarya</taxon>
        <taxon>Ascomycota</taxon>
        <taxon>Pezizomycotina</taxon>
        <taxon>Eurotiomycetes</taxon>
        <taxon>Chaetothyriomycetidae</taxon>
        <taxon>Chaetothyriales</taxon>
        <taxon>Herpotrichiellaceae</taxon>
        <taxon>Exophiala</taxon>
    </lineage>
</organism>
<dbReference type="RefSeq" id="XP_013259740.1">
    <property type="nucleotide sequence ID" value="XM_013404286.1"/>
</dbReference>
<dbReference type="OrthoDB" id="506431at2759"/>
<comment type="caution">
    <text evidence="2">The sequence shown here is derived from an EMBL/GenBank/DDBJ whole genome shotgun (WGS) entry which is preliminary data.</text>
</comment>
<gene>
    <name evidence="2" type="ORF">A1O9_07340</name>
</gene>
<evidence type="ECO:0000259" key="1">
    <source>
        <dbReference type="Pfam" id="PF03061"/>
    </source>
</evidence>
<reference evidence="2 3" key="1">
    <citation type="submission" date="2013-03" db="EMBL/GenBank/DDBJ databases">
        <title>The Genome Sequence of Exophiala aquamarina CBS 119918.</title>
        <authorList>
            <consortium name="The Broad Institute Genomics Platform"/>
            <person name="Cuomo C."/>
            <person name="de Hoog S."/>
            <person name="Gorbushina A."/>
            <person name="Walker B."/>
            <person name="Young S.K."/>
            <person name="Zeng Q."/>
            <person name="Gargeya S."/>
            <person name="Fitzgerald M."/>
            <person name="Haas B."/>
            <person name="Abouelleil A."/>
            <person name="Allen A.W."/>
            <person name="Alvarado L."/>
            <person name="Arachchi H.M."/>
            <person name="Berlin A.M."/>
            <person name="Chapman S.B."/>
            <person name="Gainer-Dewar J."/>
            <person name="Goldberg J."/>
            <person name="Griggs A."/>
            <person name="Gujja S."/>
            <person name="Hansen M."/>
            <person name="Howarth C."/>
            <person name="Imamovic A."/>
            <person name="Ireland A."/>
            <person name="Larimer J."/>
            <person name="McCowan C."/>
            <person name="Murphy C."/>
            <person name="Pearson M."/>
            <person name="Poon T.W."/>
            <person name="Priest M."/>
            <person name="Roberts A."/>
            <person name="Saif S."/>
            <person name="Shea T."/>
            <person name="Sisk P."/>
            <person name="Sykes S."/>
            <person name="Wortman J."/>
            <person name="Nusbaum C."/>
            <person name="Birren B."/>
        </authorList>
    </citation>
    <scope>NUCLEOTIDE SEQUENCE [LARGE SCALE GENOMIC DNA]</scope>
    <source>
        <strain evidence="2 3">CBS 119918</strain>
    </source>
</reference>
<name>A0A072PNQ4_9EURO</name>
<dbReference type="GeneID" id="25282254"/>
<dbReference type="HOGENOM" id="CLU_052827_4_2_1"/>
<accession>A0A072PNQ4</accession>
<protein>
    <recommendedName>
        <fullName evidence="1">Thioesterase domain-containing protein</fullName>
    </recommendedName>
</protein>
<feature type="domain" description="Thioesterase" evidence="1">
    <location>
        <begin position="89"/>
        <end position="168"/>
    </location>
</feature>
<sequence length="184" mass="20263">MGTEESLFRRIPWCLSTLSDSGFAIEPTLTRTLDPTTGENALLARTLNNHDTIEGWCSLYRRPALSARNAKDECRTLLALRAGLDGYPGVCHGGITATVLDEIMSILVAVCRESQGLAPDNLTADLRVRYLRPVPTPLVVLVTAKIRDIQKDKKYFVDAELVDENGVVLAKGEGLFIHKSVERL</sequence>
<evidence type="ECO:0000313" key="3">
    <source>
        <dbReference type="Proteomes" id="UP000027920"/>
    </source>
</evidence>
<dbReference type="EMBL" id="AMGV01000005">
    <property type="protein sequence ID" value="KEF57150.1"/>
    <property type="molecule type" value="Genomic_DNA"/>
</dbReference>
<dbReference type="Proteomes" id="UP000027920">
    <property type="component" value="Unassembled WGS sequence"/>
</dbReference>
<proteinExistence type="predicted"/>
<dbReference type="Gene3D" id="3.10.129.10">
    <property type="entry name" value="Hotdog Thioesterase"/>
    <property type="match status" value="1"/>
</dbReference>